<reference evidence="7" key="1">
    <citation type="journal article" date="2020" name="mSystems">
        <title>Genome- and Community-Level Interaction Insights into Carbon Utilization and Element Cycling Functions of Hydrothermarchaeota in Hydrothermal Sediment.</title>
        <authorList>
            <person name="Zhou Z."/>
            <person name="Liu Y."/>
            <person name="Xu W."/>
            <person name="Pan J."/>
            <person name="Luo Z.H."/>
            <person name="Li M."/>
        </authorList>
    </citation>
    <scope>NUCLEOTIDE SEQUENCE [LARGE SCALE GENOMIC DNA]</scope>
    <source>
        <strain evidence="7">SpSt-381</strain>
    </source>
</reference>
<dbReference type="PANTHER" id="PTHR43289:SF6">
    <property type="entry name" value="SERINE_THREONINE-PROTEIN KINASE NEKL-3"/>
    <property type="match status" value="1"/>
</dbReference>
<dbReference type="InterPro" id="IPR017441">
    <property type="entry name" value="Protein_kinase_ATP_BS"/>
</dbReference>
<organism evidence="7">
    <name type="scientific">Eiseniibacteriota bacterium</name>
    <dbReference type="NCBI Taxonomy" id="2212470"/>
    <lineage>
        <taxon>Bacteria</taxon>
        <taxon>Candidatus Eiseniibacteriota</taxon>
    </lineage>
</organism>
<dbReference type="Pfam" id="PF00069">
    <property type="entry name" value="Pkinase"/>
    <property type="match status" value="1"/>
</dbReference>
<dbReference type="InterPro" id="IPR011659">
    <property type="entry name" value="WD40"/>
</dbReference>
<dbReference type="SMART" id="SM00220">
    <property type="entry name" value="S_TKc"/>
    <property type="match status" value="1"/>
</dbReference>
<dbReference type="GO" id="GO:0004674">
    <property type="term" value="F:protein serine/threonine kinase activity"/>
    <property type="evidence" value="ECO:0007669"/>
    <property type="project" value="TreeGrafter"/>
</dbReference>
<keyword evidence="4 5" id="KW-0067">ATP-binding</keyword>
<dbReference type="GO" id="GO:0005524">
    <property type="term" value="F:ATP binding"/>
    <property type="evidence" value="ECO:0007669"/>
    <property type="project" value="UniProtKB-UniRule"/>
</dbReference>
<dbReference type="SUPFAM" id="SSF69304">
    <property type="entry name" value="Tricorn protease N-terminal domain"/>
    <property type="match status" value="1"/>
</dbReference>
<evidence type="ECO:0000256" key="1">
    <source>
        <dbReference type="ARBA" id="ARBA00022679"/>
    </source>
</evidence>
<proteinExistence type="predicted"/>
<feature type="domain" description="Protein kinase" evidence="6">
    <location>
        <begin position="12"/>
        <end position="285"/>
    </location>
</feature>
<evidence type="ECO:0000256" key="3">
    <source>
        <dbReference type="ARBA" id="ARBA00022777"/>
    </source>
</evidence>
<dbReference type="SUPFAM" id="SSF56112">
    <property type="entry name" value="Protein kinase-like (PK-like)"/>
    <property type="match status" value="1"/>
</dbReference>
<evidence type="ECO:0000259" key="6">
    <source>
        <dbReference type="PROSITE" id="PS50011"/>
    </source>
</evidence>
<dbReference type="SUPFAM" id="SSF82171">
    <property type="entry name" value="DPP6 N-terminal domain-like"/>
    <property type="match status" value="1"/>
</dbReference>
<dbReference type="Gene3D" id="2.120.10.30">
    <property type="entry name" value="TolB, C-terminal domain"/>
    <property type="match status" value="3"/>
</dbReference>
<accession>A0A832I4D1</accession>
<evidence type="ECO:0000313" key="7">
    <source>
        <dbReference type="EMBL" id="HGZ44634.1"/>
    </source>
</evidence>
<dbReference type="PANTHER" id="PTHR43289">
    <property type="entry name" value="MITOGEN-ACTIVATED PROTEIN KINASE KINASE KINASE 20-RELATED"/>
    <property type="match status" value="1"/>
</dbReference>
<keyword evidence="2 5" id="KW-0547">Nucleotide-binding</keyword>
<dbReference type="Gene3D" id="3.30.200.20">
    <property type="entry name" value="Phosphorylase Kinase, domain 1"/>
    <property type="match status" value="1"/>
</dbReference>
<comment type="caution">
    <text evidence="7">The sequence shown here is derived from an EMBL/GenBank/DDBJ whole genome shotgun (WGS) entry which is preliminary data.</text>
</comment>
<evidence type="ECO:0000256" key="2">
    <source>
        <dbReference type="ARBA" id="ARBA00022741"/>
    </source>
</evidence>
<protein>
    <submittedName>
        <fullName evidence="7">Serine/threonine-protein kinase</fullName>
    </submittedName>
</protein>
<dbReference type="InterPro" id="IPR008271">
    <property type="entry name" value="Ser/Thr_kinase_AS"/>
</dbReference>
<keyword evidence="3 7" id="KW-0418">Kinase</keyword>
<name>A0A832I4D1_UNCEI</name>
<sequence>MAIAPGTRLGPYEMLGPLGAGGMGEVYRARDPRLDRTIAIKLLPDAFAADPERLARFEREARLLASLHHPNIATLHGLEEHAGRRFIAMEYVDGVSLAERLQSGPLPVDEALDVACQVATALEAAHEGGVVHRDLKPGNIMLAASGAAKVLDFGLAKGVVGSASDTSLSASPTLTYAATTSGAILGTAAYMSPEQARGKPVDRRTDIWAFGCVLYECLTGRQAFEGETVSDLIAAILKSDVAWEALPAETPVRVRELLRRCLERDPRQRLRDIGEARLTLEQPHAAGPAAGPTAAPSGARHGVPLPLALGLAAALAAVAGAVAWVARPVPAPRPVWSEVAPPNAHTLLARGGGHLALSRDGRWLASVLVDSAGTHRIGIRDFESGATQVIAGTEEASYPFWSPDGRGLGFFQAGKLMRYDVAGGALSTVATAPDGRGGTWNEDDVIVFAPLAVGGLSRVSAAGGDVQVLVPDSLRKGYRFPHFLPGGKHFIAAWFESAGVIGVEVRSLDGSPPRRLPMAGRVMGNVQFADGMLFYAQEGGLRARPFDPARCEFTGEAITVASAVAQVAPRGRGDFVVAPGGVAVFRAGRDLTVDQVVIRDRGGAVLERLSGKGAMEDLQLSPDGRALLWSQGDARGGSMDVWNYDLARRTPVRLSFSGRDDDPVWSPDGLRAAWQGMTGIKLKAASGAGTESVAFATERDVMPLQWTPGGGGILFGSISTHLNNDGLSLLDPATGHERVLLATDAGHVRQGQVSPDGRWLAYASYESGTSQIYVQDYPGLRGRWQASVRGGFMPRWRRDAKELFYVDIDGRIHGLSVAAQDSSLALGNPAVVMDTEMSHHVGNRGMSWDVDALGIRFYTLEPRDPVEQRPTLAMVRGWRPTSAENSR</sequence>
<evidence type="ECO:0000256" key="5">
    <source>
        <dbReference type="PROSITE-ProRule" id="PRU10141"/>
    </source>
</evidence>
<dbReference type="CDD" id="cd14014">
    <property type="entry name" value="STKc_PknB_like"/>
    <property type="match status" value="1"/>
</dbReference>
<dbReference type="PROSITE" id="PS00107">
    <property type="entry name" value="PROTEIN_KINASE_ATP"/>
    <property type="match status" value="1"/>
</dbReference>
<keyword evidence="1" id="KW-0808">Transferase</keyword>
<dbReference type="InterPro" id="IPR000719">
    <property type="entry name" value="Prot_kinase_dom"/>
</dbReference>
<dbReference type="InterPro" id="IPR011042">
    <property type="entry name" value="6-blade_b-propeller_TolB-like"/>
</dbReference>
<gene>
    <name evidence="7" type="ORF">ENR23_14730</name>
</gene>
<dbReference type="Gene3D" id="1.10.510.10">
    <property type="entry name" value="Transferase(Phosphotransferase) domain 1"/>
    <property type="match status" value="1"/>
</dbReference>
<dbReference type="PROSITE" id="PS00108">
    <property type="entry name" value="PROTEIN_KINASE_ST"/>
    <property type="match status" value="1"/>
</dbReference>
<dbReference type="PROSITE" id="PS50011">
    <property type="entry name" value="PROTEIN_KINASE_DOM"/>
    <property type="match status" value="1"/>
</dbReference>
<feature type="binding site" evidence="5">
    <location>
        <position position="41"/>
    </location>
    <ligand>
        <name>ATP</name>
        <dbReference type="ChEBI" id="CHEBI:30616"/>
    </ligand>
</feature>
<evidence type="ECO:0000256" key="4">
    <source>
        <dbReference type="ARBA" id="ARBA00022840"/>
    </source>
</evidence>
<dbReference type="EMBL" id="DSQF01000030">
    <property type="protein sequence ID" value="HGZ44634.1"/>
    <property type="molecule type" value="Genomic_DNA"/>
</dbReference>
<dbReference type="InterPro" id="IPR011009">
    <property type="entry name" value="Kinase-like_dom_sf"/>
</dbReference>
<dbReference type="AlphaFoldDB" id="A0A832I4D1"/>
<dbReference type="Pfam" id="PF07676">
    <property type="entry name" value="PD40"/>
    <property type="match status" value="3"/>
</dbReference>